<dbReference type="InterPro" id="IPR036291">
    <property type="entry name" value="NAD(P)-bd_dom_sf"/>
</dbReference>
<organism evidence="8 9">
    <name type="scientific">Vigna radiata var. radiata</name>
    <name type="common">Mung bean</name>
    <name type="synonym">Phaseolus aureus</name>
    <dbReference type="NCBI Taxonomy" id="3916"/>
    <lineage>
        <taxon>Eukaryota</taxon>
        <taxon>Viridiplantae</taxon>
        <taxon>Streptophyta</taxon>
        <taxon>Embryophyta</taxon>
        <taxon>Tracheophyta</taxon>
        <taxon>Spermatophyta</taxon>
        <taxon>Magnoliopsida</taxon>
        <taxon>eudicotyledons</taxon>
        <taxon>Gunneridae</taxon>
        <taxon>Pentapetalae</taxon>
        <taxon>rosids</taxon>
        <taxon>fabids</taxon>
        <taxon>Fabales</taxon>
        <taxon>Fabaceae</taxon>
        <taxon>Papilionoideae</taxon>
        <taxon>50 kb inversion clade</taxon>
        <taxon>NPAAA clade</taxon>
        <taxon>indigoferoid/millettioid clade</taxon>
        <taxon>Phaseoleae</taxon>
        <taxon>Vigna</taxon>
    </lineage>
</organism>
<keyword evidence="4" id="KW-0735">Signal-anchor</keyword>
<evidence type="ECO:0000256" key="5">
    <source>
        <dbReference type="ARBA" id="ARBA00023002"/>
    </source>
</evidence>
<dbReference type="PRINTS" id="PR00080">
    <property type="entry name" value="SDRFAMILY"/>
</dbReference>
<dbReference type="Pfam" id="PF00106">
    <property type="entry name" value="adh_short"/>
    <property type="match status" value="1"/>
</dbReference>
<gene>
    <name evidence="9" type="primary">LOC106765539</name>
</gene>
<dbReference type="AlphaFoldDB" id="A0A3Q0FCD9"/>
<keyword evidence="5" id="KW-0560">Oxidoreductase</keyword>
<reference evidence="9" key="2">
    <citation type="submission" date="2025-08" db="UniProtKB">
        <authorList>
            <consortium name="RefSeq"/>
        </authorList>
    </citation>
    <scope>IDENTIFICATION</scope>
    <source>
        <tissue evidence="9">Leaf</tissue>
    </source>
</reference>
<dbReference type="Gene3D" id="3.40.50.720">
    <property type="entry name" value="NAD(P)-binding Rossmann-like Domain"/>
    <property type="match status" value="1"/>
</dbReference>
<reference evidence="8" key="1">
    <citation type="journal article" date="2014" name="Nat. Commun.">
        <title>Genome sequence of mungbean and insights into evolution within Vigna species.</title>
        <authorList>
            <person name="Kang Y.J."/>
            <person name="Kim S.K."/>
            <person name="Kim M.Y."/>
            <person name="Lestari P."/>
            <person name="Kim K.H."/>
            <person name="Ha B.K."/>
            <person name="Jun T.H."/>
            <person name="Hwang W.J."/>
            <person name="Lee T."/>
            <person name="Lee J."/>
            <person name="Shim S."/>
            <person name="Yoon M.Y."/>
            <person name="Jang Y.E."/>
            <person name="Han K.S."/>
            <person name="Taeprayoon P."/>
            <person name="Yoon N."/>
            <person name="Somta P."/>
            <person name="Tanya P."/>
            <person name="Kim K.S."/>
            <person name="Gwag J.G."/>
            <person name="Moon J.K."/>
            <person name="Lee Y.H."/>
            <person name="Park B.S."/>
            <person name="Bombarely A."/>
            <person name="Doyle J.J."/>
            <person name="Jackson S.A."/>
            <person name="Schafleitner R."/>
            <person name="Srinives P."/>
            <person name="Varshney R.K."/>
            <person name="Lee S.H."/>
        </authorList>
    </citation>
    <scope>NUCLEOTIDE SEQUENCE [LARGE SCALE GENOMIC DNA]</scope>
    <source>
        <strain evidence="8">cv. VC1973A</strain>
    </source>
</reference>
<evidence type="ECO:0000313" key="8">
    <source>
        <dbReference type="Proteomes" id="UP000087766"/>
    </source>
</evidence>
<dbReference type="GO" id="GO:0016491">
    <property type="term" value="F:oxidoreductase activity"/>
    <property type="evidence" value="ECO:0007669"/>
    <property type="project" value="UniProtKB-KW"/>
</dbReference>
<evidence type="ECO:0000256" key="3">
    <source>
        <dbReference type="ARBA" id="ARBA00022857"/>
    </source>
</evidence>
<keyword evidence="7" id="KW-0472">Membrane</keyword>
<dbReference type="InterPro" id="IPR020904">
    <property type="entry name" value="Sc_DH/Rdtase_CS"/>
</dbReference>
<accession>A0A3Q0FCD9</accession>
<dbReference type="RefSeq" id="XP_022640042.1">
    <property type="nucleotide sequence ID" value="XM_022784321.1"/>
</dbReference>
<feature type="transmembrane region" description="Helical" evidence="7">
    <location>
        <begin position="15"/>
        <end position="34"/>
    </location>
</feature>
<evidence type="ECO:0000256" key="4">
    <source>
        <dbReference type="ARBA" id="ARBA00022968"/>
    </source>
</evidence>
<dbReference type="GeneID" id="106765539"/>
<evidence type="ECO:0000313" key="9">
    <source>
        <dbReference type="RefSeq" id="XP_022640042.1"/>
    </source>
</evidence>
<comment type="similarity">
    <text evidence="2 6">Belongs to the short-chain dehydrogenases/reductases (SDR) family.</text>
</comment>
<sequence>MDAISKLLNIALPPLSLLLLTILMLPSLIFKLLMHVRKSLRKENVANKVVLITGAASGIGEQIAYEYARRGAKLSLVDIRNENLVAVSDKARSLGSPDVTTIAADVSKVQDCKRFVEETFNYFGRLDHLVNNAGIGGKKPVTVENMRDVSEYTAVMDVNFWGAVNATLFAIPHLKNSKGRIIVTSSVCGWFPLPLISIYNASKAAITNFFETLRMESGTAIGITIATPGFIKTDITLKAKFELKDVMRIVPLESASECAKAIVESACRGDMYVTYPSWYKMLFPWKVLHPQFVDWAVKLLCVPYLNKSAIKDNLMMPEYKVE</sequence>
<evidence type="ECO:0000256" key="1">
    <source>
        <dbReference type="ARBA" id="ARBA00004606"/>
    </source>
</evidence>
<dbReference type="OrthoDB" id="47007at2759"/>
<dbReference type="GO" id="GO:0016020">
    <property type="term" value="C:membrane"/>
    <property type="evidence" value="ECO:0007669"/>
    <property type="project" value="UniProtKB-SubCell"/>
</dbReference>
<evidence type="ECO:0000256" key="7">
    <source>
        <dbReference type="SAM" id="Phobius"/>
    </source>
</evidence>
<keyword evidence="3" id="KW-0521">NADP</keyword>
<dbReference type="SUPFAM" id="SSF51735">
    <property type="entry name" value="NAD(P)-binding Rossmann-fold domains"/>
    <property type="match status" value="1"/>
</dbReference>
<dbReference type="PROSITE" id="PS00061">
    <property type="entry name" value="ADH_SHORT"/>
    <property type="match status" value="1"/>
</dbReference>
<keyword evidence="8" id="KW-1185">Reference proteome</keyword>
<name>A0A3Q0FCD9_VIGRR</name>
<protein>
    <submittedName>
        <fullName evidence="9">11-beta-hydroxysteroid dehydrogenase-like 4A isoform X1</fullName>
    </submittedName>
</protein>
<proteinExistence type="inferred from homology"/>
<keyword evidence="7" id="KW-1133">Transmembrane helix</keyword>
<evidence type="ECO:0000256" key="2">
    <source>
        <dbReference type="ARBA" id="ARBA00006484"/>
    </source>
</evidence>
<keyword evidence="7" id="KW-0812">Transmembrane</keyword>
<dbReference type="InterPro" id="IPR002347">
    <property type="entry name" value="SDR_fam"/>
</dbReference>
<evidence type="ECO:0000256" key="6">
    <source>
        <dbReference type="RuleBase" id="RU000363"/>
    </source>
</evidence>
<dbReference type="PANTHER" id="PTHR43391:SF69">
    <property type="entry name" value="11-BETA-HYDROXYSTEROID DEHYDROGENASE-LIKE 6"/>
    <property type="match status" value="1"/>
</dbReference>
<dbReference type="PANTHER" id="PTHR43391">
    <property type="entry name" value="RETINOL DEHYDROGENASE-RELATED"/>
    <property type="match status" value="1"/>
</dbReference>
<dbReference type="GO" id="GO:0005829">
    <property type="term" value="C:cytosol"/>
    <property type="evidence" value="ECO:0007669"/>
    <property type="project" value="TreeGrafter"/>
</dbReference>
<dbReference type="STRING" id="3916.A0A3Q0FCD9"/>
<dbReference type="Proteomes" id="UP000087766">
    <property type="component" value="Chromosome 7"/>
</dbReference>
<dbReference type="PRINTS" id="PR00081">
    <property type="entry name" value="GDHRDH"/>
</dbReference>
<comment type="subcellular location">
    <subcellularLocation>
        <location evidence="1">Membrane</location>
        <topology evidence="1">Single-pass type II membrane protein</topology>
    </subcellularLocation>
</comment>